<evidence type="ECO:0000313" key="3">
    <source>
        <dbReference type="Proteomes" id="UP000240621"/>
    </source>
</evidence>
<reference evidence="2 3" key="1">
    <citation type="submission" date="2018-03" db="EMBL/GenBank/DDBJ databases">
        <title>Genomic Encyclopedia of Archaeal and Bacterial Type Strains, Phase II (KMG-II): from individual species to whole genera.</title>
        <authorList>
            <person name="Goeker M."/>
        </authorList>
    </citation>
    <scope>NUCLEOTIDE SEQUENCE [LARGE SCALE GENOMIC DNA]</scope>
    <source>
        <strain evidence="2 3">DSM 27267</strain>
    </source>
</reference>
<protein>
    <submittedName>
        <fullName evidence="2">Uncharacterized protein</fullName>
    </submittedName>
</protein>
<dbReference type="Proteomes" id="UP000240621">
    <property type="component" value="Unassembled WGS sequence"/>
</dbReference>
<reference evidence="1 4" key="2">
    <citation type="submission" date="2019-10" db="EMBL/GenBank/DDBJ databases">
        <title>Prolixibacter strains distinguished by the presence of nitrate reductase genes were adept at nitrate-dependent anaerobic corrosion of metallic iron and carbon steel.</title>
        <authorList>
            <person name="Iino T."/>
            <person name="Shono N."/>
            <person name="Ito K."/>
            <person name="Nakamura R."/>
            <person name="Sueoka K."/>
            <person name="Harayama S."/>
            <person name="Ohkuma M."/>
        </authorList>
    </citation>
    <scope>NUCLEOTIDE SEQUENCE [LARGE SCALE GENOMIC DNA]</scope>
    <source>
        <strain evidence="1 4">MIC1-1</strain>
    </source>
</reference>
<dbReference type="Proteomes" id="UP000396862">
    <property type="component" value="Unassembled WGS sequence"/>
</dbReference>
<dbReference type="EMBL" id="BLAU01000001">
    <property type="protein sequence ID" value="GET20324.1"/>
    <property type="molecule type" value="Genomic_DNA"/>
</dbReference>
<comment type="caution">
    <text evidence="2">The sequence shown here is derived from an EMBL/GenBank/DDBJ whole genome shotgun (WGS) entry which is preliminary data.</text>
</comment>
<evidence type="ECO:0000313" key="4">
    <source>
        <dbReference type="Proteomes" id="UP000396862"/>
    </source>
</evidence>
<evidence type="ECO:0000313" key="1">
    <source>
        <dbReference type="EMBL" id="GET20324.1"/>
    </source>
</evidence>
<gene>
    <name evidence="2" type="ORF">CLV93_101674</name>
    <name evidence="1" type="ORF">JCM18694_05700</name>
</gene>
<name>A0A2P8CL52_9BACT</name>
<organism evidence="2 3">
    <name type="scientific">Prolixibacter denitrificans</name>
    <dbReference type="NCBI Taxonomy" id="1541063"/>
    <lineage>
        <taxon>Bacteria</taxon>
        <taxon>Pseudomonadati</taxon>
        <taxon>Bacteroidota</taxon>
        <taxon>Bacteroidia</taxon>
        <taxon>Marinilabiliales</taxon>
        <taxon>Prolixibacteraceae</taxon>
        <taxon>Prolixibacter</taxon>
    </lineage>
</organism>
<dbReference type="AlphaFoldDB" id="A0A2P8CL52"/>
<accession>A0A2P8CL52</accession>
<evidence type="ECO:0000313" key="2">
    <source>
        <dbReference type="EMBL" id="PSK85705.1"/>
    </source>
</evidence>
<keyword evidence="4" id="KW-1185">Reference proteome</keyword>
<dbReference type="EMBL" id="PYGC01000001">
    <property type="protein sequence ID" value="PSK85705.1"/>
    <property type="molecule type" value="Genomic_DNA"/>
</dbReference>
<proteinExistence type="predicted"/>
<sequence>MLKYILTIIFSLISFIAFSQTTYYYTANSGLWSDNTIWGTNIPPAPDATNTVTVGNDLTITAGDTVTSYSNLSISGNGTMLYIKGVLIINGDLALGTNKEGIDIASGGMLIVLGNFSADDNKFSIASGGYFYVQGSVTVSKNTQATVTGDSNIYFETAPVGDWPTGDTGDGLPGYNSGYTTDPTNNPLPTPIQDAIGNNCINVSPTTVDGCISSDQTSFTFTIPDATNGCSGQLYYRVIRDYNTGSQTITLDYTQYTTSQDLTMTENPTGYSYSVVFYRGNSITDLLPGFKEVPIILSNTPTTGTITK</sequence>